<keyword evidence="9" id="KW-1185">Reference proteome</keyword>
<sequence length="211" mass="23174">MMTTAAIANETKTRTDRTGRTRVWDPLVRIFHWSLVAGFATAYLVEDEILDLHVWAGYLILGLVTTRILWGFVGTRHARFADFVRGPRQTLAYLRDALRWRAPRYLGHNPAGGAMVVALLIAVAATGLSGLALFGAQEFAGPLADLMRGVSNATAHRLEDVHAFFANLTLVLIIAHIAGVIFSSLEHRENLVASMFNGLKRSPHSNGDKSQ</sequence>
<feature type="transmembrane region" description="Helical" evidence="6">
    <location>
        <begin position="27"/>
        <end position="46"/>
    </location>
</feature>
<reference evidence="9" key="1">
    <citation type="journal article" date="2019" name="Int. J. Syst. Evol. Microbiol.">
        <title>The Global Catalogue of Microorganisms (GCM) 10K type strain sequencing project: providing services to taxonomists for standard genome sequencing and annotation.</title>
        <authorList>
            <consortium name="The Broad Institute Genomics Platform"/>
            <consortium name="The Broad Institute Genome Sequencing Center for Infectious Disease"/>
            <person name="Wu L."/>
            <person name="Ma J."/>
        </authorList>
    </citation>
    <scope>NUCLEOTIDE SEQUENCE [LARGE SCALE GENOMIC DNA]</scope>
    <source>
        <strain evidence="9">KACC 12597</strain>
    </source>
</reference>
<feature type="transmembrane region" description="Helical" evidence="6">
    <location>
        <begin position="164"/>
        <end position="185"/>
    </location>
</feature>
<dbReference type="RefSeq" id="WP_386025119.1">
    <property type="nucleotide sequence ID" value="NZ_JBHUHX010000015.1"/>
</dbReference>
<dbReference type="Gene3D" id="1.20.950.20">
    <property type="entry name" value="Transmembrane di-heme cytochromes, Chain C"/>
    <property type="match status" value="1"/>
</dbReference>
<comment type="subcellular location">
    <subcellularLocation>
        <location evidence="1">Cell membrane</location>
        <topology evidence="1">Multi-pass membrane protein</topology>
    </subcellularLocation>
</comment>
<keyword evidence="5 6" id="KW-0472">Membrane</keyword>
<gene>
    <name evidence="8" type="ORF">ACFSJC_06940</name>
</gene>
<proteinExistence type="predicted"/>
<comment type="caution">
    <text evidence="8">The sequence shown here is derived from an EMBL/GenBank/DDBJ whole genome shotgun (WGS) entry which is preliminary data.</text>
</comment>
<keyword evidence="3 6" id="KW-0812">Transmembrane</keyword>
<dbReference type="InterPro" id="IPR051542">
    <property type="entry name" value="Hydrogenase_cytochrome"/>
</dbReference>
<accession>A0ABW4Y5V3</accession>
<dbReference type="PANTHER" id="PTHR30485:SF2">
    <property type="entry name" value="BLL0597 PROTEIN"/>
    <property type="match status" value="1"/>
</dbReference>
<evidence type="ECO:0000256" key="4">
    <source>
        <dbReference type="ARBA" id="ARBA00022989"/>
    </source>
</evidence>
<feature type="transmembrane region" description="Helical" evidence="6">
    <location>
        <begin position="52"/>
        <end position="70"/>
    </location>
</feature>
<evidence type="ECO:0000256" key="2">
    <source>
        <dbReference type="ARBA" id="ARBA00022475"/>
    </source>
</evidence>
<dbReference type="SUPFAM" id="SSF81342">
    <property type="entry name" value="Transmembrane di-heme cytochromes"/>
    <property type="match status" value="1"/>
</dbReference>
<dbReference type="InterPro" id="IPR016174">
    <property type="entry name" value="Di-haem_cyt_TM"/>
</dbReference>
<evidence type="ECO:0000313" key="9">
    <source>
        <dbReference type="Proteomes" id="UP001597337"/>
    </source>
</evidence>
<evidence type="ECO:0000256" key="3">
    <source>
        <dbReference type="ARBA" id="ARBA00022692"/>
    </source>
</evidence>
<dbReference type="Proteomes" id="UP001597337">
    <property type="component" value="Unassembled WGS sequence"/>
</dbReference>
<protein>
    <submittedName>
        <fullName evidence="8">Cytochrome b/b6 domain-containing protein</fullName>
    </submittedName>
</protein>
<name>A0ABW4Y5V3_9GAMM</name>
<evidence type="ECO:0000256" key="1">
    <source>
        <dbReference type="ARBA" id="ARBA00004651"/>
    </source>
</evidence>
<evidence type="ECO:0000256" key="6">
    <source>
        <dbReference type="SAM" id="Phobius"/>
    </source>
</evidence>
<dbReference type="PANTHER" id="PTHR30485">
    <property type="entry name" value="NI/FE-HYDROGENASE 1 B-TYPE CYTOCHROME SUBUNIT"/>
    <property type="match status" value="1"/>
</dbReference>
<evidence type="ECO:0000259" key="7">
    <source>
        <dbReference type="Pfam" id="PF01292"/>
    </source>
</evidence>
<keyword evidence="4 6" id="KW-1133">Transmembrane helix</keyword>
<dbReference type="Pfam" id="PF01292">
    <property type="entry name" value="Ni_hydr_CYTB"/>
    <property type="match status" value="1"/>
</dbReference>
<evidence type="ECO:0000256" key="5">
    <source>
        <dbReference type="ARBA" id="ARBA00023136"/>
    </source>
</evidence>
<evidence type="ECO:0000313" key="8">
    <source>
        <dbReference type="EMBL" id="MFD2111571.1"/>
    </source>
</evidence>
<feature type="domain" description="Cytochrome b561 bacterial/Ni-hydrogenase" evidence="7">
    <location>
        <begin position="23"/>
        <end position="198"/>
    </location>
</feature>
<feature type="transmembrane region" description="Helical" evidence="6">
    <location>
        <begin position="111"/>
        <end position="136"/>
    </location>
</feature>
<dbReference type="InterPro" id="IPR011577">
    <property type="entry name" value="Cyt_b561_bac/Ni-Hgenase"/>
</dbReference>
<organism evidence="8 9">
    <name type="scientific">Thiorhodococcus fuscus</name>
    <dbReference type="NCBI Taxonomy" id="527200"/>
    <lineage>
        <taxon>Bacteria</taxon>
        <taxon>Pseudomonadati</taxon>
        <taxon>Pseudomonadota</taxon>
        <taxon>Gammaproteobacteria</taxon>
        <taxon>Chromatiales</taxon>
        <taxon>Chromatiaceae</taxon>
        <taxon>Thiorhodococcus</taxon>
    </lineage>
</organism>
<dbReference type="EMBL" id="JBHUHX010000015">
    <property type="protein sequence ID" value="MFD2111571.1"/>
    <property type="molecule type" value="Genomic_DNA"/>
</dbReference>
<keyword evidence="2" id="KW-1003">Cell membrane</keyword>